<accession>A0ABQ8JF88</accession>
<dbReference type="EMBL" id="NJHN03000044">
    <property type="protein sequence ID" value="KAH9421253.1"/>
    <property type="molecule type" value="Genomic_DNA"/>
</dbReference>
<reference evidence="1 2" key="1">
    <citation type="journal article" date="2018" name="J. Allergy Clin. Immunol.">
        <title>High-quality assembly of Dermatophagoides pteronyssinus genome and transcriptome reveals a wide range of novel allergens.</title>
        <authorList>
            <person name="Liu X.Y."/>
            <person name="Yang K.Y."/>
            <person name="Wang M.Q."/>
            <person name="Kwok J.S."/>
            <person name="Zeng X."/>
            <person name="Yang Z."/>
            <person name="Xiao X.J."/>
            <person name="Lau C.P."/>
            <person name="Li Y."/>
            <person name="Huang Z.M."/>
            <person name="Ba J.G."/>
            <person name="Yim A.K."/>
            <person name="Ouyang C.Y."/>
            <person name="Ngai S.M."/>
            <person name="Chan T.F."/>
            <person name="Leung E.L."/>
            <person name="Liu L."/>
            <person name="Liu Z.G."/>
            <person name="Tsui S.K."/>
        </authorList>
    </citation>
    <scope>NUCLEOTIDE SEQUENCE [LARGE SCALE GENOMIC DNA]</scope>
    <source>
        <strain evidence="1">Derp</strain>
    </source>
</reference>
<name>A0ABQ8JF88_DERPT</name>
<sequence>MDILLLHRLPILSTINDRAILIHCCLCPPPLTIERFPPALQSFENVICDIVDCICNIKTIDDNMAIKPIIRLLIELDILLIIILQED</sequence>
<protein>
    <submittedName>
        <fullName evidence="1">Uncharacterized protein</fullName>
    </submittedName>
</protein>
<organism evidence="1 2">
    <name type="scientific">Dermatophagoides pteronyssinus</name>
    <name type="common">European house dust mite</name>
    <dbReference type="NCBI Taxonomy" id="6956"/>
    <lineage>
        <taxon>Eukaryota</taxon>
        <taxon>Metazoa</taxon>
        <taxon>Ecdysozoa</taxon>
        <taxon>Arthropoda</taxon>
        <taxon>Chelicerata</taxon>
        <taxon>Arachnida</taxon>
        <taxon>Acari</taxon>
        <taxon>Acariformes</taxon>
        <taxon>Sarcoptiformes</taxon>
        <taxon>Astigmata</taxon>
        <taxon>Psoroptidia</taxon>
        <taxon>Analgoidea</taxon>
        <taxon>Pyroglyphidae</taxon>
        <taxon>Dermatophagoidinae</taxon>
        <taxon>Dermatophagoides</taxon>
    </lineage>
</organism>
<proteinExistence type="predicted"/>
<keyword evidence="2" id="KW-1185">Reference proteome</keyword>
<dbReference type="Proteomes" id="UP000887458">
    <property type="component" value="Unassembled WGS sequence"/>
</dbReference>
<gene>
    <name evidence="1" type="ORF">DERP_012826</name>
</gene>
<comment type="caution">
    <text evidence="1">The sequence shown here is derived from an EMBL/GenBank/DDBJ whole genome shotgun (WGS) entry which is preliminary data.</text>
</comment>
<evidence type="ECO:0000313" key="1">
    <source>
        <dbReference type="EMBL" id="KAH9421253.1"/>
    </source>
</evidence>
<reference evidence="1 2" key="2">
    <citation type="journal article" date="2022" name="Mol. Biol. Evol.">
        <title>Comparative Genomics Reveals Insights into the Divergent Evolution of Astigmatic Mites and Household Pest Adaptations.</title>
        <authorList>
            <person name="Xiong Q."/>
            <person name="Wan A.T."/>
            <person name="Liu X."/>
            <person name="Fung C.S."/>
            <person name="Xiao X."/>
            <person name="Malainual N."/>
            <person name="Hou J."/>
            <person name="Wang L."/>
            <person name="Wang M."/>
            <person name="Yang K.Y."/>
            <person name="Cui Y."/>
            <person name="Leung E.L."/>
            <person name="Nong W."/>
            <person name="Shin S.K."/>
            <person name="Au S.W."/>
            <person name="Jeong K.Y."/>
            <person name="Chew F.T."/>
            <person name="Hui J.H."/>
            <person name="Leung T.F."/>
            <person name="Tungtrongchitr A."/>
            <person name="Zhong N."/>
            <person name="Liu Z."/>
            <person name="Tsui S.K."/>
        </authorList>
    </citation>
    <scope>NUCLEOTIDE SEQUENCE [LARGE SCALE GENOMIC DNA]</scope>
    <source>
        <strain evidence="1">Derp</strain>
    </source>
</reference>
<evidence type="ECO:0000313" key="2">
    <source>
        <dbReference type="Proteomes" id="UP000887458"/>
    </source>
</evidence>